<gene>
    <name evidence="2" type="ORF">CAEBREN_16848</name>
</gene>
<dbReference type="PANTHER" id="PTHR23015">
    <property type="entry name" value="UNCHARACTERIZED C.ELEGANS PROTEIN"/>
    <property type="match status" value="1"/>
</dbReference>
<organism evidence="3">
    <name type="scientific">Caenorhabditis brenneri</name>
    <name type="common">Nematode worm</name>
    <dbReference type="NCBI Taxonomy" id="135651"/>
    <lineage>
        <taxon>Eukaryota</taxon>
        <taxon>Metazoa</taxon>
        <taxon>Ecdysozoa</taxon>
        <taxon>Nematoda</taxon>
        <taxon>Chromadorea</taxon>
        <taxon>Rhabditida</taxon>
        <taxon>Rhabditina</taxon>
        <taxon>Rhabditomorpha</taxon>
        <taxon>Rhabditoidea</taxon>
        <taxon>Rhabditidae</taxon>
        <taxon>Peloderinae</taxon>
        <taxon>Caenorhabditis</taxon>
    </lineage>
</organism>
<accession>G0NMS0</accession>
<dbReference type="EMBL" id="GL379912">
    <property type="protein sequence ID" value="EGT34374.1"/>
    <property type="molecule type" value="Genomic_DNA"/>
</dbReference>
<protein>
    <recommendedName>
        <fullName evidence="1">DUF38 domain-containing protein</fullName>
    </recommendedName>
</protein>
<dbReference type="AlphaFoldDB" id="G0NMS0"/>
<evidence type="ECO:0000313" key="2">
    <source>
        <dbReference type="EMBL" id="EGT34374.1"/>
    </source>
</evidence>
<dbReference type="HOGENOM" id="CLU_1788520_0_0_1"/>
<dbReference type="InterPro" id="IPR002900">
    <property type="entry name" value="DUF38/FTH_CAE_spp"/>
</dbReference>
<dbReference type="InParanoid" id="G0NMS0"/>
<dbReference type="eggNOG" id="ENOG502TIJ1">
    <property type="taxonomic scope" value="Eukaryota"/>
</dbReference>
<feature type="domain" description="DUF38" evidence="1">
    <location>
        <begin position="2"/>
        <end position="70"/>
    </location>
</feature>
<name>G0NMS0_CAEBE</name>
<dbReference type="InterPro" id="IPR040161">
    <property type="entry name" value="FB224"/>
</dbReference>
<dbReference type="GO" id="GO:0045087">
    <property type="term" value="P:innate immune response"/>
    <property type="evidence" value="ECO:0007669"/>
    <property type="project" value="TreeGrafter"/>
</dbReference>
<evidence type="ECO:0000313" key="3">
    <source>
        <dbReference type="Proteomes" id="UP000008068"/>
    </source>
</evidence>
<reference evidence="3" key="1">
    <citation type="submission" date="2011-07" db="EMBL/GenBank/DDBJ databases">
        <authorList>
            <consortium name="Caenorhabditis brenneri Sequencing and Analysis Consortium"/>
            <person name="Wilson R.K."/>
        </authorList>
    </citation>
    <scope>NUCLEOTIDE SEQUENCE [LARGE SCALE GENOMIC DNA]</scope>
    <source>
        <strain evidence="3">PB2801</strain>
    </source>
</reference>
<dbReference type="Pfam" id="PF01827">
    <property type="entry name" value="FTH"/>
    <property type="match status" value="1"/>
</dbReference>
<sequence length="145" mass="17130">MEFADLDQWNGVEEVFTEGLTFLGPVECFGRFSRAEVTVFRMTVEGLFYLKEKFLISRNFKQFIIHYRHYADEEASDLRLRIVETRRLYEFFGLSFLGAREVNEKHWYFGIPDSNSDAFFFSFTFRCSRFVKVPSLSVPQGAIQL</sequence>
<dbReference type="PANTHER" id="PTHR23015:SF4">
    <property type="entry name" value="DUF38 DOMAIN-CONTAINING PROTEIN-RELATED"/>
    <property type="match status" value="1"/>
</dbReference>
<proteinExistence type="predicted"/>
<dbReference type="OrthoDB" id="5896166at2759"/>
<evidence type="ECO:0000259" key="1">
    <source>
        <dbReference type="Pfam" id="PF01827"/>
    </source>
</evidence>
<dbReference type="Proteomes" id="UP000008068">
    <property type="component" value="Unassembled WGS sequence"/>
</dbReference>
<keyword evidence="3" id="KW-1185">Reference proteome</keyword>